<feature type="domain" description="DinB-like" evidence="1">
    <location>
        <begin position="16"/>
        <end position="148"/>
    </location>
</feature>
<dbReference type="Gene3D" id="1.20.120.450">
    <property type="entry name" value="dinb family like domain"/>
    <property type="match status" value="1"/>
</dbReference>
<evidence type="ECO:0000313" key="2">
    <source>
        <dbReference type="EMBL" id="MCF1715225.1"/>
    </source>
</evidence>
<proteinExistence type="predicted"/>
<dbReference type="SUPFAM" id="SSF109854">
    <property type="entry name" value="DinB/YfiT-like putative metalloenzymes"/>
    <property type="match status" value="1"/>
</dbReference>
<protein>
    <recommendedName>
        <fullName evidence="1">DinB-like domain-containing protein</fullName>
    </recommendedName>
</protein>
<dbReference type="EMBL" id="JAKEVY010000003">
    <property type="protein sequence ID" value="MCF1715225.1"/>
    <property type="molecule type" value="Genomic_DNA"/>
</dbReference>
<sequence length="151" mass="17167">MEAKLSFLLEDFPRLLTELDPSTPPAWGQMNVQQMVEHMTDAVLVAAGKIPVKLLSPENRLPQMVAFLFSEDPLPQNVKNPLMAETPAPVRYPNMETAIIELKRALEVFQQAFAENPEQEIVNPFFGPLNYEGQIQMLYKHAKHHLKQFGV</sequence>
<dbReference type="Proteomes" id="UP001200145">
    <property type="component" value="Unassembled WGS sequence"/>
</dbReference>
<keyword evidence="3" id="KW-1185">Reference proteome</keyword>
<evidence type="ECO:0000259" key="1">
    <source>
        <dbReference type="Pfam" id="PF12867"/>
    </source>
</evidence>
<name>A0ABS9BIS1_9BACT</name>
<dbReference type="InterPro" id="IPR024775">
    <property type="entry name" value="DinB-like"/>
</dbReference>
<gene>
    <name evidence="2" type="ORF">L0U88_11365</name>
</gene>
<dbReference type="RefSeq" id="WP_234866181.1">
    <property type="nucleotide sequence ID" value="NZ_JAKEVY010000003.1"/>
</dbReference>
<evidence type="ECO:0000313" key="3">
    <source>
        <dbReference type="Proteomes" id="UP001200145"/>
    </source>
</evidence>
<reference evidence="2 3" key="1">
    <citation type="submission" date="2022-01" db="EMBL/GenBank/DDBJ databases">
        <title>Flavihumibacter sp. nov., isolated from sediment of a river.</title>
        <authorList>
            <person name="Liu H."/>
        </authorList>
    </citation>
    <scope>NUCLEOTIDE SEQUENCE [LARGE SCALE GENOMIC DNA]</scope>
    <source>
        <strain evidence="2 3">RY-1</strain>
    </source>
</reference>
<organism evidence="2 3">
    <name type="scientific">Flavihumibacter fluminis</name>
    <dbReference type="NCBI Taxonomy" id="2909236"/>
    <lineage>
        <taxon>Bacteria</taxon>
        <taxon>Pseudomonadati</taxon>
        <taxon>Bacteroidota</taxon>
        <taxon>Chitinophagia</taxon>
        <taxon>Chitinophagales</taxon>
        <taxon>Chitinophagaceae</taxon>
        <taxon>Flavihumibacter</taxon>
    </lineage>
</organism>
<dbReference type="InterPro" id="IPR034660">
    <property type="entry name" value="DinB/YfiT-like"/>
</dbReference>
<dbReference type="Pfam" id="PF12867">
    <property type="entry name" value="DinB_2"/>
    <property type="match status" value="1"/>
</dbReference>
<comment type="caution">
    <text evidence="2">The sequence shown here is derived from an EMBL/GenBank/DDBJ whole genome shotgun (WGS) entry which is preliminary data.</text>
</comment>
<accession>A0ABS9BIS1</accession>